<dbReference type="CDD" id="cd01335">
    <property type="entry name" value="Radical_SAM"/>
    <property type="match status" value="1"/>
</dbReference>
<comment type="cofactor">
    <cofactor evidence="1">
        <name>[4Fe-4S] cluster</name>
        <dbReference type="ChEBI" id="CHEBI:49883"/>
    </cofactor>
</comment>
<dbReference type="GO" id="GO:0003824">
    <property type="term" value="F:catalytic activity"/>
    <property type="evidence" value="ECO:0007669"/>
    <property type="project" value="InterPro"/>
</dbReference>
<name>A0A1G2JK94_9BACT</name>
<reference evidence="8 9" key="1">
    <citation type="journal article" date="2016" name="Nat. Commun.">
        <title>Thousands of microbial genomes shed light on interconnected biogeochemical processes in an aquifer system.</title>
        <authorList>
            <person name="Anantharaman K."/>
            <person name="Brown C.T."/>
            <person name="Hug L.A."/>
            <person name="Sharon I."/>
            <person name="Castelle C.J."/>
            <person name="Probst A.J."/>
            <person name="Thomas B.C."/>
            <person name="Singh A."/>
            <person name="Wilkins M.J."/>
            <person name="Karaoz U."/>
            <person name="Brodie E.L."/>
            <person name="Williams K.H."/>
            <person name="Hubbard S.S."/>
            <person name="Banfield J.F."/>
        </authorList>
    </citation>
    <scope>NUCLEOTIDE SEQUENCE [LARGE SCALE GENOMIC DNA]</scope>
</reference>
<comment type="caution">
    <text evidence="8">The sequence shown here is derived from an EMBL/GenBank/DDBJ whole genome shotgun (WGS) entry which is preliminary data.</text>
</comment>
<evidence type="ECO:0000313" key="8">
    <source>
        <dbReference type="EMBL" id="OGZ87557.1"/>
    </source>
</evidence>
<evidence type="ECO:0000259" key="7">
    <source>
        <dbReference type="PROSITE" id="PS51918"/>
    </source>
</evidence>
<keyword evidence="2" id="KW-0004">4Fe-4S</keyword>
<evidence type="ECO:0000313" key="9">
    <source>
        <dbReference type="Proteomes" id="UP000178935"/>
    </source>
</evidence>
<evidence type="ECO:0000256" key="2">
    <source>
        <dbReference type="ARBA" id="ARBA00022485"/>
    </source>
</evidence>
<dbReference type="InterPro" id="IPR012840">
    <property type="entry name" value="NrdG2"/>
</dbReference>
<sequence length="252" mass="28597">MIIGGLQKTTLIDFPGKIACIVFLAGCNFRCPWCYSAELVLSEKIAKQPRLSEKEFFEFLEARKGLLDGVVLCGGEPSINKDLPDFIKKIKKMDFAVKLDTNGSNPKMLKELIDVKLIDYVAMDIKTSLKSQITNHKSQKKSVYESLLVDGVKMADIEKSVEILKTHSAGSGQAGNFDFEFRTTVVNSVHSKEDFLEIAKWIGGENVKYYLQNFRAEKTIDPEFEKVKPYSDLWLQDIAKEISQYFKECKAR</sequence>
<dbReference type="EMBL" id="MHPU01000041">
    <property type="protein sequence ID" value="OGZ87557.1"/>
    <property type="molecule type" value="Genomic_DNA"/>
</dbReference>
<accession>A0A1G2JK94</accession>
<feature type="domain" description="Radical SAM core" evidence="7">
    <location>
        <begin position="13"/>
        <end position="247"/>
    </location>
</feature>
<dbReference type="AlphaFoldDB" id="A0A1G2JK94"/>
<dbReference type="SFLD" id="SFLDS00029">
    <property type="entry name" value="Radical_SAM"/>
    <property type="match status" value="1"/>
</dbReference>
<dbReference type="PANTHER" id="PTHR30352:SF5">
    <property type="entry name" value="PYRUVATE FORMATE-LYASE 1-ACTIVATING ENZYME"/>
    <property type="match status" value="1"/>
</dbReference>
<protein>
    <submittedName>
        <fullName evidence="8">Anaerobic ribonucleoside-triphosphate reductase activating protein</fullName>
    </submittedName>
</protein>
<dbReference type="GO" id="GO:0051539">
    <property type="term" value="F:4 iron, 4 sulfur cluster binding"/>
    <property type="evidence" value="ECO:0007669"/>
    <property type="project" value="UniProtKB-KW"/>
</dbReference>
<evidence type="ECO:0000256" key="1">
    <source>
        <dbReference type="ARBA" id="ARBA00001966"/>
    </source>
</evidence>
<dbReference type="InterPro" id="IPR013785">
    <property type="entry name" value="Aldolase_TIM"/>
</dbReference>
<dbReference type="NCBIfam" id="TIGR02495">
    <property type="entry name" value="NrdG2"/>
    <property type="match status" value="1"/>
</dbReference>
<keyword evidence="6" id="KW-0411">Iron-sulfur</keyword>
<dbReference type="Gene3D" id="3.20.20.70">
    <property type="entry name" value="Aldolase class I"/>
    <property type="match status" value="1"/>
</dbReference>
<dbReference type="PANTHER" id="PTHR30352">
    <property type="entry name" value="PYRUVATE FORMATE-LYASE-ACTIVATING ENZYME"/>
    <property type="match status" value="1"/>
</dbReference>
<dbReference type="SFLD" id="SFLDG01094">
    <property type="entry name" value="Uncharacterised_Radical_SAM_Su"/>
    <property type="match status" value="1"/>
</dbReference>
<organism evidence="8 9">
    <name type="scientific">Candidatus Staskawiczbacteria bacterium RIFOXYD1_FULL_32_13</name>
    <dbReference type="NCBI Taxonomy" id="1802234"/>
    <lineage>
        <taxon>Bacteria</taxon>
        <taxon>Candidatus Staskawicziibacteriota</taxon>
    </lineage>
</organism>
<dbReference type="Proteomes" id="UP000178935">
    <property type="component" value="Unassembled WGS sequence"/>
</dbReference>
<evidence type="ECO:0000256" key="4">
    <source>
        <dbReference type="ARBA" id="ARBA00022723"/>
    </source>
</evidence>
<keyword evidence="4" id="KW-0479">Metal-binding</keyword>
<dbReference type="SUPFAM" id="SSF102114">
    <property type="entry name" value="Radical SAM enzymes"/>
    <property type="match status" value="1"/>
</dbReference>
<proteinExistence type="predicted"/>
<dbReference type="InterPro" id="IPR034457">
    <property type="entry name" value="Organic_radical-activating"/>
</dbReference>
<dbReference type="Pfam" id="PF04055">
    <property type="entry name" value="Radical_SAM"/>
    <property type="match status" value="1"/>
</dbReference>
<keyword evidence="3" id="KW-0949">S-adenosyl-L-methionine</keyword>
<dbReference type="GO" id="GO:0046872">
    <property type="term" value="F:metal ion binding"/>
    <property type="evidence" value="ECO:0007669"/>
    <property type="project" value="UniProtKB-KW"/>
</dbReference>
<evidence type="ECO:0000256" key="3">
    <source>
        <dbReference type="ARBA" id="ARBA00022691"/>
    </source>
</evidence>
<dbReference type="InterPro" id="IPR007197">
    <property type="entry name" value="rSAM"/>
</dbReference>
<evidence type="ECO:0000256" key="5">
    <source>
        <dbReference type="ARBA" id="ARBA00023004"/>
    </source>
</evidence>
<evidence type="ECO:0000256" key="6">
    <source>
        <dbReference type="ARBA" id="ARBA00023014"/>
    </source>
</evidence>
<dbReference type="InterPro" id="IPR058240">
    <property type="entry name" value="rSAM_sf"/>
</dbReference>
<keyword evidence="5" id="KW-0408">Iron</keyword>
<dbReference type="PROSITE" id="PS51918">
    <property type="entry name" value="RADICAL_SAM"/>
    <property type="match status" value="1"/>
</dbReference>
<gene>
    <name evidence="8" type="ORF">A2561_00905</name>
</gene>